<reference evidence="2" key="1">
    <citation type="submission" date="2024-06" db="EMBL/GenBank/DDBJ databases">
        <title>Genome Sequence of an extremely halophilic archaeon isolated from Permian era halite, Salado Formation, Carlsbad, New Mexico: Halobacterium sp. strain NMX12-1.</title>
        <authorList>
            <person name="Sotoa L."/>
            <person name="DasSarma P."/>
            <person name="Anton B.P."/>
            <person name="Vincze T."/>
            <person name="Verma I."/>
            <person name="Eralp B."/>
            <person name="Powers D.W."/>
            <person name="Dozier B.L."/>
            <person name="Roberts R.J."/>
            <person name="DasSarma S."/>
        </authorList>
    </citation>
    <scope>NUCLEOTIDE SEQUENCE</scope>
    <source>
        <strain evidence="2">NMX12-1</strain>
    </source>
</reference>
<feature type="domain" description="DUF7835" evidence="1">
    <location>
        <begin position="1"/>
        <end position="66"/>
    </location>
</feature>
<dbReference type="InterPro" id="IPR057157">
    <property type="entry name" value="DUF7835"/>
</dbReference>
<dbReference type="KEGG" id="hanx:ABSL23_11750"/>
<name>A0AAU8CCB4_9EURY</name>
<evidence type="ECO:0000313" key="2">
    <source>
        <dbReference type="EMBL" id="XCF15904.1"/>
    </source>
</evidence>
<dbReference type="EMBL" id="CP159204">
    <property type="protein sequence ID" value="XCF15904.1"/>
    <property type="molecule type" value="Genomic_DNA"/>
</dbReference>
<accession>A0AAU8CCB4</accession>
<organism evidence="2">
    <name type="scientific">Halobacterium sp. NMX12-1</name>
    <dbReference type="NCBI Taxonomy" id="3166650"/>
    <lineage>
        <taxon>Archaea</taxon>
        <taxon>Methanobacteriati</taxon>
        <taxon>Methanobacteriota</taxon>
        <taxon>Stenosarchaea group</taxon>
        <taxon>Halobacteria</taxon>
        <taxon>Halobacteriales</taxon>
        <taxon>Halobacteriaceae</taxon>
        <taxon>Halobacterium</taxon>
    </lineage>
</organism>
<sequence length="66" mass="7506">MAKPTPADDVIREQCTTCEKTRPHDVTIELLTESGKDTNRKFSREPYHIAECRNCGTTTKLRLNNA</sequence>
<protein>
    <recommendedName>
        <fullName evidence="1">DUF7835 domain-containing protein</fullName>
    </recommendedName>
</protein>
<evidence type="ECO:0000259" key="1">
    <source>
        <dbReference type="Pfam" id="PF25205"/>
    </source>
</evidence>
<dbReference type="Pfam" id="PF25205">
    <property type="entry name" value="DUF7835"/>
    <property type="match status" value="1"/>
</dbReference>
<dbReference type="GeneID" id="91109832"/>
<dbReference type="AlphaFoldDB" id="A0AAU8CCB4"/>
<proteinExistence type="predicted"/>
<gene>
    <name evidence="2" type="ORF">ABSL23_11750</name>
</gene>
<dbReference type="RefSeq" id="WP_353633853.1">
    <property type="nucleotide sequence ID" value="NZ_CP159204.1"/>
</dbReference>